<comment type="caution">
    <text evidence="2">The sequence shown here is derived from an EMBL/GenBank/DDBJ whole genome shotgun (WGS) entry which is preliminary data.</text>
</comment>
<dbReference type="RefSeq" id="WP_192750994.1">
    <property type="nucleotide sequence ID" value="NZ_JADBEM010000001.1"/>
</dbReference>
<proteinExistence type="predicted"/>
<feature type="transmembrane region" description="Helical" evidence="1">
    <location>
        <begin position="22"/>
        <end position="43"/>
    </location>
</feature>
<organism evidence="2 3">
    <name type="scientific">Actinopolymorpha pittospori</name>
    <dbReference type="NCBI Taxonomy" id="648752"/>
    <lineage>
        <taxon>Bacteria</taxon>
        <taxon>Bacillati</taxon>
        <taxon>Actinomycetota</taxon>
        <taxon>Actinomycetes</taxon>
        <taxon>Propionibacteriales</taxon>
        <taxon>Actinopolymorphaceae</taxon>
        <taxon>Actinopolymorpha</taxon>
    </lineage>
</organism>
<sequence>MHVVPGVVSEEKRRPQAGGEPVLPLSASALGLALVALLLLSGFRTGVGFPQPYVLGEPARTRPENPSMTA</sequence>
<evidence type="ECO:0000313" key="2">
    <source>
        <dbReference type="EMBL" id="MBE1606976.1"/>
    </source>
</evidence>
<keyword evidence="1" id="KW-0472">Membrane</keyword>
<dbReference type="AlphaFoldDB" id="A0A927RJ93"/>
<gene>
    <name evidence="2" type="ORF">HEB94_003824</name>
</gene>
<dbReference type="EMBL" id="JADBEM010000001">
    <property type="protein sequence ID" value="MBE1606976.1"/>
    <property type="molecule type" value="Genomic_DNA"/>
</dbReference>
<evidence type="ECO:0000313" key="3">
    <source>
        <dbReference type="Proteomes" id="UP000638648"/>
    </source>
</evidence>
<reference evidence="2" key="1">
    <citation type="submission" date="2020-10" db="EMBL/GenBank/DDBJ databases">
        <title>Sequencing the genomes of 1000 actinobacteria strains.</title>
        <authorList>
            <person name="Klenk H.-P."/>
        </authorList>
    </citation>
    <scope>NUCLEOTIDE SEQUENCE</scope>
    <source>
        <strain evidence="2">DSM 45354</strain>
    </source>
</reference>
<accession>A0A927RJ93</accession>
<keyword evidence="3" id="KW-1185">Reference proteome</keyword>
<dbReference type="Proteomes" id="UP000638648">
    <property type="component" value="Unassembled WGS sequence"/>
</dbReference>
<keyword evidence="1" id="KW-0812">Transmembrane</keyword>
<evidence type="ECO:0000256" key="1">
    <source>
        <dbReference type="SAM" id="Phobius"/>
    </source>
</evidence>
<name>A0A927RJ93_9ACTN</name>
<protein>
    <submittedName>
        <fullName evidence="2">Uncharacterized protein</fullName>
    </submittedName>
</protein>
<keyword evidence="1" id="KW-1133">Transmembrane helix</keyword>